<evidence type="ECO:0000313" key="3">
    <source>
        <dbReference type="Proteomes" id="UP001216579"/>
    </source>
</evidence>
<sequence length="96" mass="10105">MSRTLPRLAATVGAAAMLVLGAAGLASAHNQHDHDNQHGDHHHAWSNGAYLHDAAKYWNKGLDYVDDEHVADAYKKGGAELGNGVTGPGNYYGPAS</sequence>
<name>A0ABT5ZPW4_9ACTN</name>
<evidence type="ECO:0000256" key="1">
    <source>
        <dbReference type="SAM" id="SignalP"/>
    </source>
</evidence>
<keyword evidence="3" id="KW-1185">Reference proteome</keyword>
<accession>A0ABT5ZPW4</accession>
<evidence type="ECO:0008006" key="4">
    <source>
        <dbReference type="Google" id="ProtNLM"/>
    </source>
</evidence>
<evidence type="ECO:0000313" key="2">
    <source>
        <dbReference type="EMBL" id="MDF3291867.1"/>
    </source>
</evidence>
<comment type="caution">
    <text evidence="2">The sequence shown here is derived from an EMBL/GenBank/DDBJ whole genome shotgun (WGS) entry which is preliminary data.</text>
</comment>
<dbReference type="EMBL" id="JARJBC010000014">
    <property type="protein sequence ID" value="MDF3291867.1"/>
    <property type="molecule type" value="Genomic_DNA"/>
</dbReference>
<keyword evidence="1" id="KW-0732">Signal</keyword>
<proteinExistence type="predicted"/>
<feature type="signal peptide" evidence="1">
    <location>
        <begin position="1"/>
        <end position="28"/>
    </location>
</feature>
<dbReference type="Proteomes" id="UP001216579">
    <property type="component" value="Unassembled WGS sequence"/>
</dbReference>
<reference evidence="2 3" key="1">
    <citation type="submission" date="2023-03" db="EMBL/GenBank/DDBJ databases">
        <title>Draft genome sequence of Streptomyces sp. RB6PN23 isolated from peat swamp forest in Thailand.</title>
        <authorList>
            <person name="Klaysubun C."/>
            <person name="Duangmal K."/>
        </authorList>
    </citation>
    <scope>NUCLEOTIDE SEQUENCE [LARGE SCALE GENOMIC DNA]</scope>
    <source>
        <strain evidence="2 3">RB6PN23</strain>
    </source>
</reference>
<organism evidence="2 3">
    <name type="scientific">Streptomyces silvisoli</name>
    <dbReference type="NCBI Taxonomy" id="3034235"/>
    <lineage>
        <taxon>Bacteria</taxon>
        <taxon>Bacillati</taxon>
        <taxon>Actinomycetota</taxon>
        <taxon>Actinomycetes</taxon>
        <taxon>Kitasatosporales</taxon>
        <taxon>Streptomycetaceae</taxon>
        <taxon>Streptomyces</taxon>
    </lineage>
</organism>
<protein>
    <recommendedName>
        <fullName evidence="4">Lipoprotein</fullName>
    </recommendedName>
</protein>
<gene>
    <name evidence="2" type="ORF">P3G67_22095</name>
</gene>
<dbReference type="RefSeq" id="WP_269857250.1">
    <property type="nucleotide sequence ID" value="NZ_JARJBC010000014.1"/>
</dbReference>
<feature type="chain" id="PRO_5047373393" description="Lipoprotein" evidence="1">
    <location>
        <begin position="29"/>
        <end position="96"/>
    </location>
</feature>